<dbReference type="Proteomes" id="UP000011081">
    <property type="component" value="Unassembled WGS sequence"/>
</dbReference>
<accession>L2GRT5</accession>
<protein>
    <submittedName>
        <fullName evidence="2">Uncharacterized protein</fullName>
    </submittedName>
</protein>
<evidence type="ECO:0000256" key="1">
    <source>
        <dbReference type="SAM" id="Phobius"/>
    </source>
</evidence>
<evidence type="ECO:0000313" key="2">
    <source>
        <dbReference type="EMBL" id="ELA46092.1"/>
    </source>
</evidence>
<feature type="transmembrane region" description="Helical" evidence="1">
    <location>
        <begin position="118"/>
        <end position="138"/>
    </location>
</feature>
<keyword evidence="1" id="KW-1133">Transmembrane helix</keyword>
<proteinExistence type="predicted"/>
<dbReference type="GeneID" id="19880289"/>
<keyword evidence="1" id="KW-0812">Transmembrane</keyword>
<keyword evidence="3" id="KW-1185">Reference proteome</keyword>
<organism evidence="2 3">
    <name type="scientific">Vavraia culicis (isolate floridensis)</name>
    <name type="common">Microsporidian parasite</name>
    <dbReference type="NCBI Taxonomy" id="948595"/>
    <lineage>
        <taxon>Eukaryota</taxon>
        <taxon>Fungi</taxon>
        <taxon>Fungi incertae sedis</taxon>
        <taxon>Microsporidia</taxon>
        <taxon>Pleistophoridae</taxon>
        <taxon>Vavraia</taxon>
    </lineage>
</organism>
<gene>
    <name evidence="2" type="ORF">VCUG_02427</name>
</gene>
<dbReference type="HOGENOM" id="CLU_1483082_0_0_1"/>
<dbReference type="RefSeq" id="XP_008075435.1">
    <property type="nucleotide sequence ID" value="XM_008077244.1"/>
</dbReference>
<dbReference type="AlphaFoldDB" id="L2GRT5"/>
<evidence type="ECO:0000313" key="3">
    <source>
        <dbReference type="Proteomes" id="UP000011081"/>
    </source>
</evidence>
<name>L2GRT5_VAVCU</name>
<keyword evidence="1" id="KW-0472">Membrane</keyword>
<dbReference type="VEuPathDB" id="MicrosporidiaDB:VCUG_02427"/>
<dbReference type="InParanoid" id="L2GRT5"/>
<reference evidence="3" key="1">
    <citation type="submission" date="2011-03" db="EMBL/GenBank/DDBJ databases">
        <title>The genome sequence of Vavraia culicis strain floridensis.</title>
        <authorList>
            <consortium name="The Broad Institute Genome Sequencing Platform"/>
            <person name="Cuomo C."/>
            <person name="Becnel J."/>
            <person name="Sanscrainte N."/>
            <person name="Young S.K."/>
            <person name="Zeng Q."/>
            <person name="Gargeya S."/>
            <person name="Fitzgerald M."/>
            <person name="Haas B."/>
            <person name="Abouelleil A."/>
            <person name="Alvarado L."/>
            <person name="Arachchi H.M."/>
            <person name="Berlin A."/>
            <person name="Chapman S.B."/>
            <person name="Gearin G."/>
            <person name="Goldberg J."/>
            <person name="Griggs A."/>
            <person name="Gujja S."/>
            <person name="Hansen M."/>
            <person name="Heiman D."/>
            <person name="Howarth C."/>
            <person name="Larimer J."/>
            <person name="Lui A."/>
            <person name="MacDonald P.J.P."/>
            <person name="McCowen C."/>
            <person name="Montmayeur A."/>
            <person name="Murphy C."/>
            <person name="Neiman D."/>
            <person name="Pearson M."/>
            <person name="Priest M."/>
            <person name="Roberts A."/>
            <person name="Saif S."/>
            <person name="Shea T."/>
            <person name="Sisk P."/>
            <person name="Stolte C."/>
            <person name="Sykes S."/>
            <person name="Wortman J."/>
            <person name="Nusbaum C."/>
            <person name="Birren B."/>
        </authorList>
    </citation>
    <scope>NUCLEOTIDE SEQUENCE [LARGE SCALE GENOMIC DNA]</scope>
    <source>
        <strain evidence="3">floridensis</strain>
    </source>
</reference>
<dbReference type="EMBL" id="GL877465">
    <property type="protein sequence ID" value="ELA46092.1"/>
    <property type="molecule type" value="Genomic_DNA"/>
</dbReference>
<feature type="transmembrane region" description="Helical" evidence="1">
    <location>
        <begin position="65"/>
        <end position="83"/>
    </location>
</feature>
<sequence length="182" mass="21245">MATYEAESFLWISIVIVCYSLTHEPSTRSDSDADSESMNKRGFDKENEHLEMVGSKRKNGKSQHFSFYALLLCFPFMFSFYVFLLCFPFMFSFYVFLLCFTFLFNLPPSGPAPFHPVFLFCSFSFISILVHISCTTLVPSHSYFTYGTAHLSWSYHIITVHPKHQHLSQFSFFLKIKAFNNY</sequence>